<dbReference type="GO" id="GO:0001517">
    <property type="term" value="F:N-acetylglucosamine 6-O-sulfotransferase activity"/>
    <property type="evidence" value="ECO:0007669"/>
    <property type="project" value="TreeGrafter"/>
</dbReference>
<dbReference type="Proteomes" id="UP000092952">
    <property type="component" value="Chromosome"/>
</dbReference>
<evidence type="ECO:0008006" key="3">
    <source>
        <dbReference type="Google" id="ProtNLM"/>
    </source>
</evidence>
<dbReference type="OrthoDB" id="7062607at2"/>
<dbReference type="PANTHER" id="PTHR10704">
    <property type="entry name" value="CARBOHYDRATE SULFOTRANSFERASE"/>
    <property type="match status" value="1"/>
</dbReference>
<accession>A0A1B1YWA1</accession>
<proteinExistence type="predicted"/>
<dbReference type="STRING" id="1810504.PG2T_13395"/>
<sequence length="302" mass="34026">MTGVLFIVGASRSGSTLLERLLNELPGVMSVGELQRIWRRGFIENQLCSCGQPFQDCPFWGGVRQRLEADGVIDAGAVDALSRRAFRRGLRPLPDGEAILTHWSRLFRAIADVSGARWLVDSSKDPVYAAQLAHLPGFQTRYLHLIRDPRAVAYSKMRRRLRPEIHWAEAYMATRSAWGSAGSWNRTHRLAEAVHKAVDRPWQRLRYEDLAADPRAALSPMVSALNLPVTDTDPLAFLGQGVARVGIGHSVSGNPMRFDHGELRVVPDQEWRHALPRRSRFEVSLRSYAGLRRYGYIGDKHD</sequence>
<dbReference type="InParanoid" id="A0A1B1YWA1"/>
<dbReference type="Pfam" id="PF13469">
    <property type="entry name" value="Sulfotransfer_3"/>
    <property type="match status" value="1"/>
</dbReference>
<dbReference type="PANTHER" id="PTHR10704:SF44">
    <property type="entry name" value="LD35051P-RELATED"/>
    <property type="match status" value="1"/>
</dbReference>
<organism evidence="1 2">
    <name type="scientific">Immundisolibacter cernigliae</name>
    <dbReference type="NCBI Taxonomy" id="1810504"/>
    <lineage>
        <taxon>Bacteria</taxon>
        <taxon>Pseudomonadati</taxon>
        <taxon>Pseudomonadota</taxon>
        <taxon>Gammaproteobacteria</taxon>
        <taxon>Immundisolibacterales</taxon>
        <taxon>Immundisolibacteraceae</taxon>
        <taxon>Immundisolibacter</taxon>
    </lineage>
</organism>
<dbReference type="EMBL" id="CP014671">
    <property type="protein sequence ID" value="ANX05071.1"/>
    <property type="molecule type" value="Genomic_DNA"/>
</dbReference>
<dbReference type="GO" id="GO:0006044">
    <property type="term" value="P:N-acetylglucosamine metabolic process"/>
    <property type="evidence" value="ECO:0007669"/>
    <property type="project" value="TreeGrafter"/>
</dbReference>
<dbReference type="KEGG" id="gbi:PG2T_13395"/>
<evidence type="ECO:0000313" key="2">
    <source>
        <dbReference type="Proteomes" id="UP000092952"/>
    </source>
</evidence>
<gene>
    <name evidence="1" type="ORF">PG2T_13395</name>
</gene>
<evidence type="ECO:0000313" key="1">
    <source>
        <dbReference type="EMBL" id="ANX05071.1"/>
    </source>
</evidence>
<dbReference type="InterPro" id="IPR051135">
    <property type="entry name" value="Gal/GlcNAc/GalNAc_ST"/>
</dbReference>
<dbReference type="RefSeq" id="WP_083214939.1">
    <property type="nucleotide sequence ID" value="NZ_CP014671.1"/>
</dbReference>
<dbReference type="SUPFAM" id="SSF52540">
    <property type="entry name" value="P-loop containing nucleoside triphosphate hydrolases"/>
    <property type="match status" value="1"/>
</dbReference>
<keyword evidence="2" id="KW-1185">Reference proteome</keyword>
<dbReference type="InterPro" id="IPR027417">
    <property type="entry name" value="P-loop_NTPase"/>
</dbReference>
<reference evidence="2" key="1">
    <citation type="submission" date="2016-03" db="EMBL/GenBank/DDBJ databases">
        <title>Complete genome sequence of Solimmundus cernigliae, representing a novel lineage of polycyclic aromatic hydrocarbon degraders within the Gammaproteobacteria.</title>
        <authorList>
            <person name="Singleton D.R."/>
            <person name="Dickey A.N."/>
            <person name="Scholl E.H."/>
            <person name="Wright F.A."/>
            <person name="Aitken M.D."/>
        </authorList>
    </citation>
    <scope>NUCLEOTIDE SEQUENCE [LARGE SCALE GENOMIC DNA]</scope>
    <source>
        <strain evidence="2">TR3.2</strain>
    </source>
</reference>
<dbReference type="GO" id="GO:0006790">
    <property type="term" value="P:sulfur compound metabolic process"/>
    <property type="evidence" value="ECO:0007669"/>
    <property type="project" value="TreeGrafter"/>
</dbReference>
<dbReference type="AlphaFoldDB" id="A0A1B1YWA1"/>
<protein>
    <recommendedName>
        <fullName evidence="3">Sulfotransferase</fullName>
    </recommendedName>
</protein>
<dbReference type="Gene3D" id="3.40.50.300">
    <property type="entry name" value="P-loop containing nucleotide triphosphate hydrolases"/>
    <property type="match status" value="1"/>
</dbReference>
<name>A0A1B1YWA1_9GAMM</name>